<dbReference type="GO" id="GO:0032259">
    <property type="term" value="P:methylation"/>
    <property type="evidence" value="ECO:0007669"/>
    <property type="project" value="UniProtKB-KW"/>
</dbReference>
<comment type="similarity">
    <text evidence="2 7">Belongs to the NDUFAF7 family.</text>
</comment>
<comment type="catalytic activity">
    <reaction evidence="6 7">
        <text>L-arginyl-[protein] + 2 S-adenosyl-L-methionine = N(omega),N(omega)'-dimethyl-L-arginyl-[protein] + 2 S-adenosyl-L-homocysteine + 2 H(+)</text>
        <dbReference type="Rhea" id="RHEA:48108"/>
        <dbReference type="Rhea" id="RHEA-COMP:10532"/>
        <dbReference type="Rhea" id="RHEA-COMP:11992"/>
        <dbReference type="ChEBI" id="CHEBI:15378"/>
        <dbReference type="ChEBI" id="CHEBI:29965"/>
        <dbReference type="ChEBI" id="CHEBI:57856"/>
        <dbReference type="ChEBI" id="CHEBI:59789"/>
        <dbReference type="ChEBI" id="CHEBI:88221"/>
        <dbReference type="EC" id="2.1.1.320"/>
    </reaction>
</comment>
<accession>A0AAW1TFJ3</accession>
<gene>
    <name evidence="8" type="ORF">WJX84_011730</name>
</gene>
<comment type="caution">
    <text evidence="8">The sequence shown here is derived from an EMBL/GenBank/DDBJ whole genome shotgun (WGS) entry which is preliminary data.</text>
</comment>
<evidence type="ECO:0000313" key="9">
    <source>
        <dbReference type="Proteomes" id="UP001485043"/>
    </source>
</evidence>
<evidence type="ECO:0000313" key="8">
    <source>
        <dbReference type="EMBL" id="KAK9868646.1"/>
    </source>
</evidence>
<dbReference type="Pfam" id="PF02636">
    <property type="entry name" value="Methyltransf_28"/>
    <property type="match status" value="1"/>
</dbReference>
<evidence type="ECO:0000256" key="6">
    <source>
        <dbReference type="ARBA" id="ARBA00048612"/>
    </source>
</evidence>
<keyword evidence="3 7" id="KW-0489">Methyltransferase</keyword>
<keyword evidence="9" id="KW-1185">Reference proteome</keyword>
<protein>
    <recommendedName>
        <fullName evidence="7">Protein arginine methyltransferase NDUFAF7</fullName>
        <ecNumber evidence="7">2.1.1.320</ecNumber>
    </recommendedName>
</protein>
<dbReference type="PANTHER" id="PTHR12049">
    <property type="entry name" value="PROTEIN ARGININE METHYLTRANSFERASE NDUFAF7, MITOCHONDRIAL"/>
    <property type="match status" value="1"/>
</dbReference>
<comment type="subcellular location">
    <subcellularLocation>
        <location evidence="1 7">Mitochondrion</location>
    </subcellularLocation>
</comment>
<dbReference type="InterPro" id="IPR029063">
    <property type="entry name" value="SAM-dependent_MTases_sf"/>
</dbReference>
<evidence type="ECO:0000256" key="4">
    <source>
        <dbReference type="ARBA" id="ARBA00022679"/>
    </source>
</evidence>
<dbReference type="GO" id="GO:0005739">
    <property type="term" value="C:mitochondrion"/>
    <property type="evidence" value="ECO:0007669"/>
    <property type="project" value="UniProtKB-SubCell"/>
</dbReference>
<reference evidence="8 9" key="1">
    <citation type="journal article" date="2024" name="Nat. Commun.">
        <title>Phylogenomics reveals the evolutionary origins of lichenization in chlorophyte algae.</title>
        <authorList>
            <person name="Puginier C."/>
            <person name="Libourel C."/>
            <person name="Otte J."/>
            <person name="Skaloud P."/>
            <person name="Haon M."/>
            <person name="Grisel S."/>
            <person name="Petersen M."/>
            <person name="Berrin J.G."/>
            <person name="Delaux P.M."/>
            <person name="Dal Grande F."/>
            <person name="Keller J."/>
        </authorList>
    </citation>
    <scope>NUCLEOTIDE SEQUENCE [LARGE SCALE GENOMIC DNA]</scope>
    <source>
        <strain evidence="8 9">SAG 2523</strain>
    </source>
</reference>
<dbReference type="SUPFAM" id="SSF53335">
    <property type="entry name" value="S-adenosyl-L-methionine-dependent methyltransferases"/>
    <property type="match status" value="1"/>
</dbReference>
<evidence type="ECO:0000256" key="7">
    <source>
        <dbReference type="RuleBase" id="RU364114"/>
    </source>
</evidence>
<keyword evidence="5 7" id="KW-0496">Mitochondrion</keyword>
<evidence type="ECO:0000256" key="2">
    <source>
        <dbReference type="ARBA" id="ARBA00005891"/>
    </source>
</evidence>
<dbReference type="GO" id="GO:0035243">
    <property type="term" value="F:protein-arginine omega-N symmetric methyltransferase activity"/>
    <property type="evidence" value="ECO:0007669"/>
    <property type="project" value="UniProtKB-EC"/>
</dbReference>
<evidence type="ECO:0000256" key="1">
    <source>
        <dbReference type="ARBA" id="ARBA00004173"/>
    </source>
</evidence>
<evidence type="ECO:0000256" key="3">
    <source>
        <dbReference type="ARBA" id="ARBA00022603"/>
    </source>
</evidence>
<keyword evidence="4 7" id="KW-0808">Transferase</keyword>
<dbReference type="InterPro" id="IPR003788">
    <property type="entry name" value="NDUFAF7"/>
</dbReference>
<comment type="function">
    <text evidence="7">Arginine methyltransferase involved in the assembly or stability of mitochondrial NADH:ubiquinone oxidoreductase complex (complex I).</text>
</comment>
<dbReference type="EC" id="2.1.1.320" evidence="7"/>
<name>A0AAW1TFJ3_9CHLO</name>
<dbReference type="AlphaFoldDB" id="A0AAW1TFJ3"/>
<evidence type="ECO:0000256" key="5">
    <source>
        <dbReference type="ARBA" id="ARBA00023128"/>
    </source>
</evidence>
<dbReference type="GO" id="GO:0032981">
    <property type="term" value="P:mitochondrial respiratory chain complex I assembly"/>
    <property type="evidence" value="ECO:0007669"/>
    <property type="project" value="TreeGrafter"/>
</dbReference>
<dbReference type="InterPro" id="IPR038375">
    <property type="entry name" value="NDUFAF7_sf"/>
</dbReference>
<organism evidence="8 9">
    <name type="scientific">Apatococcus fuscideae</name>
    <dbReference type="NCBI Taxonomy" id="2026836"/>
    <lineage>
        <taxon>Eukaryota</taxon>
        <taxon>Viridiplantae</taxon>
        <taxon>Chlorophyta</taxon>
        <taxon>core chlorophytes</taxon>
        <taxon>Trebouxiophyceae</taxon>
        <taxon>Chlorellales</taxon>
        <taxon>Chlorellaceae</taxon>
        <taxon>Apatococcus</taxon>
    </lineage>
</organism>
<dbReference type="PANTHER" id="PTHR12049:SF7">
    <property type="entry name" value="PROTEIN ARGININE METHYLTRANSFERASE NDUFAF7, MITOCHONDRIAL"/>
    <property type="match status" value="1"/>
</dbReference>
<proteinExistence type="inferred from homology"/>
<dbReference type="Gene3D" id="3.40.50.12710">
    <property type="match status" value="1"/>
</dbReference>
<sequence length="443" mass="48238">MRTLSRSESNLASPTGTVRWDSSFSVDRSGLFQPQNLASSPHAHKEPETEMAKQIKALIQFRGGPITLAEYMSEVLTNPTAGYYSHQEAFGERGDFITSPEVSQLFGEMVGIWCVTVWQQLGQPEQLRLIELGPGRGTLMADLLRGTQVFAPFQKALRVHLVEVSEGMRERQRKTLGCEAPATGSRHTSFSGHEVEWHRSHEEIPQDCPVVVVANEFFDALPVHQFQRSKRGWSEILVDIADDAEMLHLRNVLAPGPTPASRLLLPQRLDGLTDGSQSQEAQDVQQLEICPQGIATAEALAKRIAAHSGAVLAIDYGQDGLYPASLQAIREHKAADPLSQPGLSDLSAWVDFSSLRQGAAAAGVPVSCHGPVTQAHFLKSLGIEARLEMLEQQANKAQAQSLREGVEKLIAPGTTKEGGMGESYKAWAMLAGVDDVPVGFQPQ</sequence>
<dbReference type="EMBL" id="JALJOV010000019">
    <property type="protein sequence ID" value="KAK9868646.1"/>
    <property type="molecule type" value="Genomic_DNA"/>
</dbReference>
<dbReference type="Proteomes" id="UP001485043">
    <property type="component" value="Unassembled WGS sequence"/>
</dbReference>